<evidence type="ECO:0000313" key="1">
    <source>
        <dbReference type="EMBL" id="QEH36485.1"/>
    </source>
</evidence>
<dbReference type="Proteomes" id="UP000324233">
    <property type="component" value="Chromosome"/>
</dbReference>
<protein>
    <submittedName>
        <fullName evidence="1">Uncharacterized protein</fullName>
    </submittedName>
</protein>
<proteinExistence type="predicted"/>
<reference evidence="1 2" key="1">
    <citation type="submission" date="2019-08" db="EMBL/GenBank/DDBJ databases">
        <title>Deep-cultivation of Planctomycetes and their phenomic and genomic characterization uncovers novel biology.</title>
        <authorList>
            <person name="Wiegand S."/>
            <person name="Jogler M."/>
            <person name="Boedeker C."/>
            <person name="Pinto D."/>
            <person name="Vollmers J."/>
            <person name="Rivas-Marin E."/>
            <person name="Kohn T."/>
            <person name="Peeters S.H."/>
            <person name="Heuer A."/>
            <person name="Rast P."/>
            <person name="Oberbeckmann S."/>
            <person name="Bunk B."/>
            <person name="Jeske O."/>
            <person name="Meyerdierks A."/>
            <person name="Storesund J.E."/>
            <person name="Kallscheuer N."/>
            <person name="Luecker S."/>
            <person name="Lage O.M."/>
            <person name="Pohl T."/>
            <person name="Merkel B.J."/>
            <person name="Hornburger P."/>
            <person name="Mueller R.-W."/>
            <person name="Bruemmer F."/>
            <person name="Labrenz M."/>
            <person name="Spormann A.M."/>
            <person name="Op den Camp H."/>
            <person name="Overmann J."/>
            <person name="Amann R."/>
            <person name="Jetten M.S.M."/>
            <person name="Mascher T."/>
            <person name="Medema M.H."/>
            <person name="Devos D.P."/>
            <person name="Kaster A.-K."/>
            <person name="Ovreas L."/>
            <person name="Rohde M."/>
            <person name="Galperin M.Y."/>
            <person name="Jogler C."/>
        </authorList>
    </citation>
    <scope>NUCLEOTIDE SEQUENCE [LARGE SCALE GENOMIC DNA]</scope>
    <source>
        <strain evidence="1 2">OJF2</strain>
    </source>
</reference>
<name>A0A5B9W8S6_9BACT</name>
<dbReference type="EMBL" id="CP042997">
    <property type="protein sequence ID" value="QEH36485.1"/>
    <property type="molecule type" value="Genomic_DNA"/>
</dbReference>
<dbReference type="KEGG" id="agv:OJF2_50690"/>
<sequence length="120" mass="12110">MSIESLLQQAEDFFHSLKSHLSPAVQADIKAIQNAGHDLVNAAQSYIQKNGLQDLYAIALTLVGAMAPGASWSATLAAIEAQAVADGKSLIQGAVAVVAAQAQADLLAAGKSAGLPTSAA</sequence>
<keyword evidence="2" id="KW-1185">Reference proteome</keyword>
<accession>A0A5B9W8S6</accession>
<dbReference type="AlphaFoldDB" id="A0A5B9W8S6"/>
<gene>
    <name evidence="1" type="ORF">OJF2_50690</name>
</gene>
<dbReference type="RefSeq" id="WP_148596167.1">
    <property type="nucleotide sequence ID" value="NZ_CP042997.1"/>
</dbReference>
<evidence type="ECO:0000313" key="2">
    <source>
        <dbReference type="Proteomes" id="UP000324233"/>
    </source>
</evidence>
<organism evidence="1 2">
    <name type="scientific">Aquisphaera giovannonii</name>
    <dbReference type="NCBI Taxonomy" id="406548"/>
    <lineage>
        <taxon>Bacteria</taxon>
        <taxon>Pseudomonadati</taxon>
        <taxon>Planctomycetota</taxon>
        <taxon>Planctomycetia</taxon>
        <taxon>Isosphaerales</taxon>
        <taxon>Isosphaeraceae</taxon>
        <taxon>Aquisphaera</taxon>
    </lineage>
</organism>